<name>A0A1S8S0V8_CLOBE</name>
<comment type="caution">
    <text evidence="1">The sequence shown here is derived from an EMBL/GenBank/DDBJ whole genome shotgun (WGS) entry which is preliminary data.</text>
</comment>
<evidence type="ECO:0000313" key="2">
    <source>
        <dbReference type="Proteomes" id="UP000190973"/>
    </source>
</evidence>
<sequence length="66" mass="7588">MSTWSNNQQVCASCRYWCGRRRIDFMAYFFDAEQDKGECAGPAGSFRGIETNEGSSCSEWQAFRKE</sequence>
<dbReference type="RefSeq" id="WP_077840053.1">
    <property type="nucleotide sequence ID" value="NZ_JABTAE010000001.1"/>
</dbReference>
<organism evidence="1 2">
    <name type="scientific">Clostridium beijerinckii</name>
    <name type="common">Clostridium MP</name>
    <dbReference type="NCBI Taxonomy" id="1520"/>
    <lineage>
        <taxon>Bacteria</taxon>
        <taxon>Bacillati</taxon>
        <taxon>Bacillota</taxon>
        <taxon>Clostridia</taxon>
        <taxon>Eubacteriales</taxon>
        <taxon>Clostridiaceae</taxon>
        <taxon>Clostridium</taxon>
    </lineage>
</organism>
<dbReference type="AlphaFoldDB" id="A0A1S8S0V8"/>
<protein>
    <submittedName>
        <fullName evidence="1">Uncharacterized protein</fullName>
    </submittedName>
</protein>
<reference evidence="1 2" key="1">
    <citation type="submission" date="2016-05" db="EMBL/GenBank/DDBJ databases">
        <title>Microbial solvent formation.</title>
        <authorList>
            <person name="Poehlein A."/>
            <person name="Montoya Solano J.D."/>
            <person name="Flitsch S."/>
            <person name="Krabben P."/>
            <person name="Duerre P."/>
            <person name="Daniel R."/>
        </authorList>
    </citation>
    <scope>NUCLEOTIDE SEQUENCE [LARGE SCALE GENOMIC DNA]</scope>
    <source>
        <strain evidence="1 2">DSM 53</strain>
    </source>
</reference>
<dbReference type="Proteomes" id="UP000190973">
    <property type="component" value="Unassembled WGS sequence"/>
</dbReference>
<proteinExistence type="predicted"/>
<evidence type="ECO:0000313" key="1">
    <source>
        <dbReference type="EMBL" id="OOM59019.1"/>
    </source>
</evidence>
<dbReference type="EMBL" id="LZZI01000084">
    <property type="protein sequence ID" value="OOM59019.1"/>
    <property type="molecule type" value="Genomic_DNA"/>
</dbReference>
<gene>
    <name evidence="1" type="ORF">CLBCK_36940</name>
</gene>
<accession>A0A1S8S0V8</accession>